<gene>
    <name evidence="1" type="ORF">FNH04_11770</name>
</gene>
<reference evidence="1 2" key="1">
    <citation type="submission" date="2019-07" db="EMBL/GenBank/DDBJ databases">
        <title>New species of Amycolatopsis and Streptomyces.</title>
        <authorList>
            <person name="Duangmal K."/>
            <person name="Teo W.F.A."/>
            <person name="Lipun K."/>
        </authorList>
    </citation>
    <scope>NUCLEOTIDE SEQUENCE [LARGE SCALE GENOMIC DNA]</scope>
    <source>
        <strain evidence="1 2">TISTR 2346</strain>
    </source>
</reference>
<sequence>MARNFSGSGLRPVRTYVGLGLSLGVGAVLVARFGPVPVSSAARIWEQLAARACTVDPQRLLPHHNPPGQAAAAYRSSTVWCRSRARRVAAVAGRTRPGRRG</sequence>
<keyword evidence="2" id="KW-1185">Reference proteome</keyword>
<name>A0A5N8W2L0_9ACTN</name>
<dbReference type="EMBL" id="VJZE01000059">
    <property type="protein sequence ID" value="MPY40558.1"/>
    <property type="molecule type" value="Genomic_DNA"/>
</dbReference>
<protein>
    <submittedName>
        <fullName evidence="1">Uncharacterized protein</fullName>
    </submittedName>
</protein>
<organism evidence="1 2">
    <name type="scientific">Streptomyces phyllanthi</name>
    <dbReference type="NCBI Taxonomy" id="1803180"/>
    <lineage>
        <taxon>Bacteria</taxon>
        <taxon>Bacillati</taxon>
        <taxon>Actinomycetota</taxon>
        <taxon>Actinomycetes</taxon>
        <taxon>Kitasatosporales</taxon>
        <taxon>Streptomycetaceae</taxon>
        <taxon>Streptomyces</taxon>
    </lineage>
</organism>
<evidence type="ECO:0000313" key="2">
    <source>
        <dbReference type="Proteomes" id="UP000326979"/>
    </source>
</evidence>
<dbReference type="Proteomes" id="UP000326979">
    <property type="component" value="Unassembled WGS sequence"/>
</dbReference>
<comment type="caution">
    <text evidence="1">The sequence shown here is derived from an EMBL/GenBank/DDBJ whole genome shotgun (WGS) entry which is preliminary data.</text>
</comment>
<proteinExistence type="predicted"/>
<evidence type="ECO:0000313" key="1">
    <source>
        <dbReference type="EMBL" id="MPY40558.1"/>
    </source>
</evidence>
<dbReference type="AlphaFoldDB" id="A0A5N8W2L0"/>
<dbReference type="OrthoDB" id="4295445at2"/>
<accession>A0A5N8W2L0</accession>
<dbReference type="RefSeq" id="WP_152783192.1">
    <property type="nucleotide sequence ID" value="NZ_BAABEQ010000007.1"/>
</dbReference>